<dbReference type="Proteomes" id="UP001317742">
    <property type="component" value="Chromosome"/>
</dbReference>
<reference evidence="1 2" key="1">
    <citation type="submission" date="2022-08" db="EMBL/GenBank/DDBJ databases">
        <title>Genome Sequence of the sulphate-reducing bacterium, Pseudodesulfovibrio sp. SYK.</title>
        <authorList>
            <person name="Kondo R."/>
            <person name="Kataoka T."/>
        </authorList>
    </citation>
    <scope>NUCLEOTIDE SEQUENCE [LARGE SCALE GENOMIC DNA]</scope>
    <source>
        <strain evidence="1 2">SYK</strain>
    </source>
</reference>
<dbReference type="InterPro" id="IPR007485">
    <property type="entry name" value="LPS_assembly_LptE"/>
</dbReference>
<keyword evidence="2" id="KW-1185">Reference proteome</keyword>
<dbReference type="PROSITE" id="PS51257">
    <property type="entry name" value="PROKAR_LIPOPROTEIN"/>
    <property type="match status" value="1"/>
</dbReference>
<organism evidence="1 2">
    <name type="scientific">Pseudodesulfovibrio nedwellii</name>
    <dbReference type="NCBI Taxonomy" id="2973072"/>
    <lineage>
        <taxon>Bacteria</taxon>
        <taxon>Pseudomonadati</taxon>
        <taxon>Thermodesulfobacteriota</taxon>
        <taxon>Desulfovibrionia</taxon>
        <taxon>Desulfovibrionales</taxon>
        <taxon>Desulfovibrionaceae</taxon>
    </lineage>
</organism>
<evidence type="ECO:0000313" key="1">
    <source>
        <dbReference type="EMBL" id="BDQ37470.1"/>
    </source>
</evidence>
<proteinExistence type="predicted"/>
<gene>
    <name evidence="1" type="ORF">SYK_18300</name>
</gene>
<name>A0ABN6S2Q2_9BACT</name>
<evidence type="ECO:0000313" key="2">
    <source>
        <dbReference type="Proteomes" id="UP001317742"/>
    </source>
</evidence>
<sequence length="165" mass="18744">MNSLRYSVLFLILILTGCGGYTFGEGNSSVLPPEYHTIAVREVTNPTTLSWLEPRIRKLLRDELNNRGTFTWVDNQDRADSVISIKITKYYRPTAVSGGSDETLRSVAKFTFNAVIRSTTDDSVLWQSGDMYQDWPFFTGDEAEADAEVTRLGIRRLADRMTQNY</sequence>
<dbReference type="RefSeq" id="WP_281759993.1">
    <property type="nucleotide sequence ID" value="NZ_AP026709.1"/>
</dbReference>
<dbReference type="Pfam" id="PF04390">
    <property type="entry name" value="LptE"/>
    <property type="match status" value="1"/>
</dbReference>
<dbReference type="EMBL" id="AP026709">
    <property type="protein sequence ID" value="BDQ37470.1"/>
    <property type="molecule type" value="Genomic_DNA"/>
</dbReference>
<accession>A0ABN6S2Q2</accession>
<protein>
    <submittedName>
        <fullName evidence="1">Uncharacterized protein</fullName>
    </submittedName>
</protein>